<dbReference type="STRING" id="1302690.BUE76_06895"/>
<dbReference type="RefSeq" id="WP_262485766.1">
    <property type="nucleotide sequence ID" value="NZ_FQUO01000003.1"/>
</dbReference>
<dbReference type="Proteomes" id="UP000184368">
    <property type="component" value="Unassembled WGS sequence"/>
</dbReference>
<reference evidence="1 2" key="1">
    <citation type="submission" date="2016-11" db="EMBL/GenBank/DDBJ databases">
        <authorList>
            <person name="Jaros S."/>
            <person name="Januszkiewicz K."/>
            <person name="Wedrychowicz H."/>
        </authorList>
    </citation>
    <scope>NUCLEOTIDE SEQUENCE [LARGE SCALE GENOMIC DNA]</scope>
    <source>
        <strain evidence="1 2">DSM 26897</strain>
    </source>
</reference>
<sequence length="43" mass="4911">MALLFGAPFSFVYSRYSIKCYNSIGGRIAKRQQGYDSLDSSRR</sequence>
<keyword evidence="2" id="KW-1185">Reference proteome</keyword>
<dbReference type="AlphaFoldDB" id="A0A1M4WQ87"/>
<proteinExistence type="predicted"/>
<gene>
    <name evidence="1" type="ORF">SAMN05444008_103101</name>
</gene>
<evidence type="ECO:0000313" key="2">
    <source>
        <dbReference type="Proteomes" id="UP000184368"/>
    </source>
</evidence>
<protein>
    <submittedName>
        <fullName evidence="1">Uncharacterized protein</fullName>
    </submittedName>
</protein>
<evidence type="ECO:0000313" key="1">
    <source>
        <dbReference type="EMBL" id="SHE83337.1"/>
    </source>
</evidence>
<dbReference type="EMBL" id="FQUO01000003">
    <property type="protein sequence ID" value="SHE83337.1"/>
    <property type="molecule type" value="Genomic_DNA"/>
</dbReference>
<name>A0A1M4WQ87_9BACT</name>
<accession>A0A1M4WQ87</accession>
<organism evidence="1 2">
    <name type="scientific">Cnuella takakiae</name>
    <dbReference type="NCBI Taxonomy" id="1302690"/>
    <lineage>
        <taxon>Bacteria</taxon>
        <taxon>Pseudomonadati</taxon>
        <taxon>Bacteroidota</taxon>
        <taxon>Chitinophagia</taxon>
        <taxon>Chitinophagales</taxon>
        <taxon>Chitinophagaceae</taxon>
        <taxon>Cnuella</taxon>
    </lineage>
</organism>